<comment type="caution">
    <text evidence="1">The sequence shown here is derived from an EMBL/GenBank/DDBJ whole genome shotgun (WGS) entry which is preliminary data.</text>
</comment>
<evidence type="ECO:0000313" key="1">
    <source>
        <dbReference type="EMBL" id="MDO7844102.1"/>
    </source>
</evidence>
<organism evidence="1 2">
    <name type="scientific">Sphingomonas immobilis</name>
    <dbReference type="NCBI Taxonomy" id="3063997"/>
    <lineage>
        <taxon>Bacteria</taxon>
        <taxon>Pseudomonadati</taxon>
        <taxon>Pseudomonadota</taxon>
        <taxon>Alphaproteobacteria</taxon>
        <taxon>Sphingomonadales</taxon>
        <taxon>Sphingomonadaceae</taxon>
        <taxon>Sphingomonas</taxon>
    </lineage>
</organism>
<dbReference type="EMBL" id="JAUQSZ010000013">
    <property type="protein sequence ID" value="MDO7844102.1"/>
    <property type="molecule type" value="Genomic_DNA"/>
</dbReference>
<dbReference type="InterPro" id="IPR022118">
    <property type="entry name" value="Peptidase_C70_AvrRpt2"/>
</dbReference>
<evidence type="ECO:0000313" key="2">
    <source>
        <dbReference type="Proteomes" id="UP001176468"/>
    </source>
</evidence>
<keyword evidence="2" id="KW-1185">Reference proteome</keyword>
<accession>A0ABT9A5T0</accession>
<dbReference type="Pfam" id="PF12385">
    <property type="entry name" value="Peptidase_C70"/>
    <property type="match status" value="1"/>
</dbReference>
<name>A0ABT9A5T0_9SPHN</name>
<dbReference type="RefSeq" id="WP_304562563.1">
    <property type="nucleotide sequence ID" value="NZ_JAUQSZ010000013.1"/>
</dbReference>
<protein>
    <submittedName>
        <fullName evidence="1">Papain-like cysteine protease family protein</fullName>
    </submittedName>
</protein>
<gene>
    <name evidence="1" type="ORF">Q5H94_17375</name>
</gene>
<reference evidence="1" key="1">
    <citation type="submission" date="2023-07" db="EMBL/GenBank/DDBJ databases">
        <authorList>
            <person name="Kim M.K."/>
        </authorList>
    </citation>
    <scope>NUCLEOTIDE SEQUENCE</scope>
    <source>
        <strain evidence="1">CA1-15</strain>
    </source>
</reference>
<dbReference type="Proteomes" id="UP001176468">
    <property type="component" value="Unassembled WGS sequence"/>
</dbReference>
<sequence>MPVPVYGQKYRMSCWAASMRMILASRLRFVDSDDAIAAPTNDQASLLSGLNPNATASLRNWGFRTLAPMCYTESGFATLVQSRGPLWVACDVRFPGASRSSPHIRVVTDALTINGALLLGVNDPGPVGVGSRYQETYANFCAKNEMLGSQELGEPAPVYIAHL</sequence>
<proteinExistence type="predicted"/>